<sequence>MIYEIVILAAIAAFLGLRLYSVLGQRSEHEEEPARHRFDAPESQVPPATDRQPAGTREPVQLRSVDNASSANESAIRAIASADPRFDLLGFLDGAKAAYGMILEAFWEGDKETLRELTDDDVYAGFAAAIDARTDAGEKLENRLIRIEDATVHSAELDRRTARISVLFVSDIASLTRDKDGNVIAGSLDDAVESRDIWTFSRNVDSSDPNWVLDETDQD</sequence>
<proteinExistence type="inferred from homology"/>
<evidence type="ECO:0000313" key="7">
    <source>
        <dbReference type="EMBL" id="MXO48305.1"/>
    </source>
</evidence>
<evidence type="ECO:0000259" key="6">
    <source>
        <dbReference type="SMART" id="SM00978"/>
    </source>
</evidence>
<evidence type="ECO:0000256" key="4">
    <source>
        <dbReference type="ARBA" id="ARBA00023136"/>
    </source>
</evidence>
<dbReference type="SMART" id="SM00978">
    <property type="entry name" value="Tim44"/>
    <property type="match status" value="1"/>
</dbReference>
<feature type="compositionally biased region" description="Basic and acidic residues" evidence="5">
    <location>
        <begin position="31"/>
        <end position="40"/>
    </location>
</feature>
<keyword evidence="4" id="KW-0472">Membrane</keyword>
<dbReference type="InterPro" id="IPR039544">
    <property type="entry name" value="Tim44-like"/>
</dbReference>
<accession>A0A844XQ83</accession>
<keyword evidence="8" id="KW-1185">Reference proteome</keyword>
<dbReference type="GO" id="GO:0030150">
    <property type="term" value="P:protein import into mitochondrial matrix"/>
    <property type="evidence" value="ECO:0007669"/>
    <property type="project" value="TreeGrafter"/>
</dbReference>
<dbReference type="Gene3D" id="3.10.450.240">
    <property type="match status" value="1"/>
</dbReference>
<dbReference type="PIRSF" id="PIRSF031890">
    <property type="entry name" value="UCP031890_transporter_Tim44"/>
    <property type="match status" value="1"/>
</dbReference>
<dbReference type="EMBL" id="WTYC01000003">
    <property type="protein sequence ID" value="MXO48305.1"/>
    <property type="molecule type" value="Genomic_DNA"/>
</dbReference>
<comment type="similarity">
    <text evidence="2">Belongs to the Tim44 family.</text>
</comment>
<dbReference type="InterPro" id="IPR007379">
    <property type="entry name" value="Tim44-like_dom"/>
</dbReference>
<evidence type="ECO:0000256" key="1">
    <source>
        <dbReference type="ARBA" id="ARBA00004370"/>
    </source>
</evidence>
<dbReference type="Pfam" id="PF04280">
    <property type="entry name" value="Tim44"/>
    <property type="match status" value="1"/>
</dbReference>
<dbReference type="InterPro" id="IPR016985">
    <property type="entry name" value="UCP031890_Tim44-rel"/>
</dbReference>
<dbReference type="OrthoDB" id="9798618at2"/>
<feature type="region of interest" description="Disordered" evidence="5">
    <location>
        <begin position="31"/>
        <end position="68"/>
    </location>
</feature>
<comment type="caution">
    <text evidence="7">The sequence shown here is derived from an EMBL/GenBank/DDBJ whole genome shotgun (WGS) entry which is preliminary data.</text>
</comment>
<dbReference type="AlphaFoldDB" id="A0A844XQ83"/>
<comment type="subcellular location">
    <subcellularLocation>
        <location evidence="1">Membrane</location>
    </subcellularLocation>
</comment>
<evidence type="ECO:0000256" key="3">
    <source>
        <dbReference type="ARBA" id="ARBA00022946"/>
    </source>
</evidence>
<evidence type="ECO:0000256" key="2">
    <source>
        <dbReference type="ARBA" id="ARBA00009597"/>
    </source>
</evidence>
<feature type="domain" description="Tim44-like" evidence="6">
    <location>
        <begin position="72"/>
        <end position="218"/>
    </location>
</feature>
<evidence type="ECO:0000256" key="5">
    <source>
        <dbReference type="SAM" id="MobiDB-lite"/>
    </source>
</evidence>
<dbReference type="Proteomes" id="UP000448199">
    <property type="component" value="Unassembled WGS sequence"/>
</dbReference>
<dbReference type="SUPFAM" id="SSF54427">
    <property type="entry name" value="NTF2-like"/>
    <property type="match status" value="1"/>
</dbReference>
<dbReference type="RefSeq" id="WP_160727836.1">
    <property type="nucleotide sequence ID" value="NZ_WTYC01000003.1"/>
</dbReference>
<dbReference type="GO" id="GO:0016020">
    <property type="term" value="C:membrane"/>
    <property type="evidence" value="ECO:0007669"/>
    <property type="project" value="UniProtKB-SubCell"/>
</dbReference>
<dbReference type="InterPro" id="IPR032710">
    <property type="entry name" value="NTF2-like_dom_sf"/>
</dbReference>
<protein>
    <submittedName>
        <fullName evidence="7">Tim44/TimA family putative adaptor protein</fullName>
    </submittedName>
</protein>
<gene>
    <name evidence="7" type="ORF">GRI69_08555</name>
</gene>
<keyword evidence="3" id="KW-0809">Transit peptide</keyword>
<dbReference type="GO" id="GO:0051087">
    <property type="term" value="F:protein-folding chaperone binding"/>
    <property type="evidence" value="ECO:0007669"/>
    <property type="project" value="TreeGrafter"/>
</dbReference>
<dbReference type="PANTHER" id="PTHR10721:SF1">
    <property type="entry name" value="MITOCHONDRIAL IMPORT INNER MEMBRANE TRANSLOCASE SUBUNIT TIM44"/>
    <property type="match status" value="1"/>
</dbReference>
<dbReference type="NCBIfam" id="NF033779">
    <property type="entry name" value="Tim44_TimA_adap"/>
    <property type="match status" value="1"/>
</dbReference>
<dbReference type="PANTHER" id="PTHR10721">
    <property type="entry name" value="MITOCHONDRIAL IMPORT INNER MEMBRANE TRANSLOCASE SUBUNIT TIM44"/>
    <property type="match status" value="1"/>
</dbReference>
<evidence type="ECO:0000313" key="8">
    <source>
        <dbReference type="Proteomes" id="UP000448199"/>
    </source>
</evidence>
<reference evidence="7 8" key="1">
    <citation type="submission" date="2019-12" db="EMBL/GenBank/DDBJ databases">
        <title>Genomic-based taxomic classification of the family Erythrobacteraceae.</title>
        <authorList>
            <person name="Xu L."/>
        </authorList>
    </citation>
    <scope>NUCLEOTIDE SEQUENCE [LARGE SCALE GENOMIC DNA]</scope>
    <source>
        <strain evidence="7 8">DSM 17792</strain>
    </source>
</reference>
<name>A0A844XQ83_9SPHN</name>
<organism evidence="7 8">
    <name type="scientific">Qipengyuania vulgaris</name>
    <dbReference type="NCBI Taxonomy" id="291985"/>
    <lineage>
        <taxon>Bacteria</taxon>
        <taxon>Pseudomonadati</taxon>
        <taxon>Pseudomonadota</taxon>
        <taxon>Alphaproteobacteria</taxon>
        <taxon>Sphingomonadales</taxon>
        <taxon>Erythrobacteraceae</taxon>
        <taxon>Qipengyuania</taxon>
    </lineage>
</organism>